<keyword evidence="6" id="KW-1185">Reference proteome</keyword>
<dbReference type="GO" id="GO:0004467">
    <property type="term" value="F:long-chain fatty acid-CoA ligase activity"/>
    <property type="evidence" value="ECO:0007669"/>
    <property type="project" value="TreeGrafter"/>
</dbReference>
<accession>A0A1Q5PMU8</accession>
<gene>
    <name evidence="5" type="ORF">BSR29_03245</name>
</gene>
<comment type="caution">
    <text evidence="5">The sequence shown here is derived from an EMBL/GenBank/DDBJ whole genome shotgun (WGS) entry which is preliminary data.</text>
</comment>
<organism evidence="5 6">
    <name type="scientific">Boudabousia liubingyangii</name>
    <dbReference type="NCBI Taxonomy" id="1921764"/>
    <lineage>
        <taxon>Bacteria</taxon>
        <taxon>Bacillati</taxon>
        <taxon>Actinomycetota</taxon>
        <taxon>Actinomycetes</taxon>
        <taxon>Actinomycetales</taxon>
        <taxon>Actinomycetaceae</taxon>
        <taxon>Boudabousia</taxon>
    </lineage>
</organism>
<dbReference type="STRING" id="1921764.BSR28_02820"/>
<evidence type="ECO:0000259" key="4">
    <source>
        <dbReference type="Pfam" id="PF00501"/>
    </source>
</evidence>
<dbReference type="Gene3D" id="3.40.50.12780">
    <property type="entry name" value="N-terminal domain of ligase-like"/>
    <property type="match status" value="1"/>
</dbReference>
<reference evidence="5 6" key="1">
    <citation type="submission" date="2016-11" db="EMBL/GenBank/DDBJ databases">
        <title>Actinomyces gypaetusis sp. nov. isolated from the vulture Gypaetus barbatus in Qinghai Tibet Plateau China.</title>
        <authorList>
            <person name="Meng X."/>
        </authorList>
    </citation>
    <scope>NUCLEOTIDE SEQUENCE [LARGE SCALE GENOMIC DNA]</scope>
    <source>
        <strain evidence="5 6">VUL4_2</strain>
    </source>
</reference>
<dbReference type="Pfam" id="PF23562">
    <property type="entry name" value="AMP-binding_C_3"/>
    <property type="match status" value="1"/>
</dbReference>
<dbReference type="CDD" id="cd05907">
    <property type="entry name" value="VL_LC_FACS_like"/>
    <property type="match status" value="1"/>
</dbReference>
<dbReference type="RefSeq" id="WP_073708868.1">
    <property type="nucleotide sequence ID" value="NZ_MQSU01000002.1"/>
</dbReference>
<evidence type="ECO:0000313" key="5">
    <source>
        <dbReference type="EMBL" id="OKL48881.1"/>
    </source>
</evidence>
<feature type="domain" description="AMP-dependent synthetase/ligase" evidence="4">
    <location>
        <begin position="55"/>
        <end position="455"/>
    </location>
</feature>
<dbReference type="OrthoDB" id="9803968at2"/>
<evidence type="ECO:0000256" key="2">
    <source>
        <dbReference type="ARBA" id="ARBA00022840"/>
    </source>
</evidence>
<dbReference type="InterPro" id="IPR000873">
    <property type="entry name" value="AMP-dep_synth/lig_dom"/>
</dbReference>
<dbReference type="PROSITE" id="PS00455">
    <property type="entry name" value="AMP_BINDING"/>
    <property type="match status" value="1"/>
</dbReference>
<protein>
    <submittedName>
        <fullName evidence="5">Long-chain fatty acid--CoA ligase</fullName>
    </submittedName>
</protein>
<dbReference type="PANTHER" id="PTHR43272:SF33">
    <property type="entry name" value="AMP-BINDING DOMAIN-CONTAINING PROTEIN-RELATED"/>
    <property type="match status" value="1"/>
</dbReference>
<dbReference type="InterPro" id="IPR042099">
    <property type="entry name" value="ANL_N_sf"/>
</dbReference>
<feature type="region of interest" description="Disordered" evidence="3">
    <location>
        <begin position="1"/>
        <end position="26"/>
    </location>
</feature>
<sequence>MFGDKAPDPLAEQPEDQLAQNDPESAGQTEVFEWHGPVMAKTDSSMTLPWILADRVERTPHGTLIEVRNSLGRGWRRVSAKDFAADVMSTARGLVGLGLQPGDSVGIMAHTSYEWTLLDFAAWSAGLVPVPIYETSSSEQISWIVSDANVRMVITENATMRRLVRASVEKDQLIDVLALDDSGIVRIKEAGREVAQAVVEERSAALNTDSLATIIYTSGTTGRPKGAELTHGNFTILAMNGHEWMPDVAKGRDSRLLLFLPLAHVYARFLQIFQISGGGVLGHTPNVKSLLDDLASFRPSYLLAVPRVLEKIYNSAEAQAAASGTKSRIFRWAVRTAIAYSQALDTEEGPSKTLVSQHLLADRLLYSKIRHLLGGNVKMVISGGGPLGLRLGHFYRGAGLQVLEGYGLTECLIASVNTTRLSKIGTIGPPISTVAFKISDEGEILIKGPSVMRAYRNNDKANEEAFTEDGWFRTGDIGSLDVDGYVRITGRAKELIVTAGGKNVAPAVLEDPLRGHPLISQVVVVGDKRPFIAALITLDSEMLPMWLQNHGLPNMDVAQAARHPEVLEALDRAVDRANAQVSRAESIRKIKVLVTDFTEDNGLLTPSMKVKRPNVLATFKAEIDEIYGGPVERGH</sequence>
<dbReference type="GO" id="GO:0016020">
    <property type="term" value="C:membrane"/>
    <property type="evidence" value="ECO:0007669"/>
    <property type="project" value="TreeGrafter"/>
</dbReference>
<evidence type="ECO:0000256" key="1">
    <source>
        <dbReference type="ARBA" id="ARBA00022741"/>
    </source>
</evidence>
<dbReference type="Pfam" id="PF00501">
    <property type="entry name" value="AMP-binding"/>
    <property type="match status" value="1"/>
</dbReference>
<evidence type="ECO:0000256" key="3">
    <source>
        <dbReference type="SAM" id="MobiDB-lite"/>
    </source>
</evidence>
<evidence type="ECO:0000313" key="6">
    <source>
        <dbReference type="Proteomes" id="UP000186785"/>
    </source>
</evidence>
<dbReference type="InterPro" id="IPR020845">
    <property type="entry name" value="AMP-binding_CS"/>
</dbReference>
<keyword evidence="5" id="KW-0436">Ligase</keyword>
<keyword evidence="1" id="KW-0547">Nucleotide-binding</keyword>
<proteinExistence type="predicted"/>
<dbReference type="Proteomes" id="UP000186785">
    <property type="component" value="Unassembled WGS sequence"/>
</dbReference>
<dbReference type="GO" id="GO:0005524">
    <property type="term" value="F:ATP binding"/>
    <property type="evidence" value="ECO:0007669"/>
    <property type="project" value="UniProtKB-KW"/>
</dbReference>
<dbReference type="EMBL" id="MQSV01000002">
    <property type="protein sequence ID" value="OKL48881.1"/>
    <property type="molecule type" value="Genomic_DNA"/>
</dbReference>
<keyword evidence="2" id="KW-0067">ATP-binding</keyword>
<dbReference type="SUPFAM" id="SSF56801">
    <property type="entry name" value="Acetyl-CoA synthetase-like"/>
    <property type="match status" value="1"/>
</dbReference>
<dbReference type="PANTHER" id="PTHR43272">
    <property type="entry name" value="LONG-CHAIN-FATTY-ACID--COA LIGASE"/>
    <property type="match status" value="1"/>
</dbReference>
<name>A0A1Q5PMU8_9ACTO</name>
<dbReference type="AlphaFoldDB" id="A0A1Q5PMU8"/>